<dbReference type="EMBL" id="MT141754">
    <property type="protein sequence ID" value="QJA69993.1"/>
    <property type="molecule type" value="Genomic_DNA"/>
</dbReference>
<proteinExistence type="predicted"/>
<sequence>MEYPVTTNKLLPVTKPVTSVYYIYTHSCYCNMLRNMLLGTKTASNMLFCYRDNLVILGTKTASNMLPLFGAVKGIKSGVIPAIIYREKQVKEGEVDARNLI</sequence>
<dbReference type="AlphaFoldDB" id="A0A6M3JJ95"/>
<evidence type="ECO:0000313" key="1">
    <source>
        <dbReference type="EMBL" id="QJA69993.1"/>
    </source>
</evidence>
<reference evidence="1" key="1">
    <citation type="submission" date="2020-03" db="EMBL/GenBank/DDBJ databases">
        <title>The deep terrestrial virosphere.</title>
        <authorList>
            <person name="Holmfeldt K."/>
            <person name="Nilsson E."/>
            <person name="Simone D."/>
            <person name="Lopez-Fernandez M."/>
            <person name="Wu X."/>
            <person name="de Brujin I."/>
            <person name="Lundin D."/>
            <person name="Andersson A."/>
            <person name="Bertilsson S."/>
            <person name="Dopson M."/>
        </authorList>
    </citation>
    <scope>NUCLEOTIDE SEQUENCE</scope>
    <source>
        <strain evidence="1">MM415A04091</strain>
    </source>
</reference>
<protein>
    <submittedName>
        <fullName evidence="1">Uncharacterized protein</fullName>
    </submittedName>
</protein>
<organism evidence="1">
    <name type="scientific">viral metagenome</name>
    <dbReference type="NCBI Taxonomy" id="1070528"/>
    <lineage>
        <taxon>unclassified sequences</taxon>
        <taxon>metagenomes</taxon>
        <taxon>organismal metagenomes</taxon>
    </lineage>
</organism>
<accession>A0A6M3JJ95</accession>
<gene>
    <name evidence="1" type="ORF">MM415A04091_0010</name>
</gene>
<name>A0A6M3JJ95_9ZZZZ</name>